<dbReference type="Gene3D" id="3.40.50.80">
    <property type="entry name" value="Nucleotide-binding domain of ferredoxin-NADP reductase (FNR) module"/>
    <property type="match status" value="1"/>
</dbReference>
<reference evidence="4" key="1">
    <citation type="submission" date="2016-10" db="EMBL/GenBank/DDBJ databases">
        <authorList>
            <person name="Varghese N."/>
            <person name="Submissions S."/>
        </authorList>
    </citation>
    <scope>NUCLEOTIDE SEQUENCE [LARGE SCALE GENOMIC DNA]</scope>
    <source>
        <strain evidence="4">ATCC 35263</strain>
    </source>
</reference>
<dbReference type="OrthoDB" id="9796486at2"/>
<keyword evidence="4" id="KW-1185">Reference proteome</keyword>
<dbReference type="InterPro" id="IPR050353">
    <property type="entry name" value="PyrK_electron_transfer"/>
</dbReference>
<organism evidence="3 4">
    <name type="scientific">Thermoleophilum album</name>
    <dbReference type="NCBI Taxonomy" id="29539"/>
    <lineage>
        <taxon>Bacteria</taxon>
        <taxon>Bacillati</taxon>
        <taxon>Actinomycetota</taxon>
        <taxon>Thermoleophilia</taxon>
        <taxon>Thermoleophilales</taxon>
        <taxon>Thermoleophilaceae</taxon>
        <taxon>Thermoleophilum</taxon>
    </lineage>
</organism>
<dbReference type="InterPro" id="IPR017938">
    <property type="entry name" value="Riboflavin_synthase-like_b-brl"/>
</dbReference>
<evidence type="ECO:0000259" key="2">
    <source>
        <dbReference type="Pfam" id="PF10418"/>
    </source>
</evidence>
<dbReference type="AlphaFoldDB" id="A0A1H6FU47"/>
<protein>
    <submittedName>
        <fullName evidence="3">Dihydroorotate dehydrogenase electron transfer subunit</fullName>
    </submittedName>
</protein>
<feature type="region of interest" description="Disordered" evidence="1">
    <location>
        <begin position="1"/>
        <end position="35"/>
    </location>
</feature>
<proteinExistence type="predicted"/>
<dbReference type="Pfam" id="PF10418">
    <property type="entry name" value="DHODB_Fe-S_bind"/>
    <property type="match status" value="1"/>
</dbReference>
<dbReference type="InterPro" id="IPR039261">
    <property type="entry name" value="FNR_nucleotide-bd"/>
</dbReference>
<dbReference type="Proteomes" id="UP000222056">
    <property type="component" value="Unassembled WGS sequence"/>
</dbReference>
<evidence type="ECO:0000313" key="3">
    <source>
        <dbReference type="EMBL" id="SEH14309.1"/>
    </source>
</evidence>
<dbReference type="Gene3D" id="2.10.240.10">
    <property type="entry name" value="Dihydroorotate dehydrogenase, electron transfer subunit"/>
    <property type="match status" value="1"/>
</dbReference>
<dbReference type="STRING" id="29539.SAMN02745716_1594"/>
<evidence type="ECO:0000256" key="1">
    <source>
        <dbReference type="SAM" id="MobiDB-lite"/>
    </source>
</evidence>
<dbReference type="SUPFAM" id="SSF63380">
    <property type="entry name" value="Riboflavin synthase domain-like"/>
    <property type="match status" value="1"/>
</dbReference>
<dbReference type="SUPFAM" id="SSF52343">
    <property type="entry name" value="Ferredoxin reductase-like, C-terminal NADP-linked domain"/>
    <property type="match status" value="1"/>
</dbReference>
<feature type="domain" description="Dihydroorotate dehydrogenase electron transfer subunit iron-sulphur cluster binding" evidence="2">
    <location>
        <begin position="244"/>
        <end position="280"/>
    </location>
</feature>
<dbReference type="PANTHER" id="PTHR43513:SF3">
    <property type="entry name" value="DIHYDROOROTATE DEHYDROGENASE B (NAD(+)), ELECTRON TRANSFER SUBUNIT-RELATED"/>
    <property type="match status" value="1"/>
</dbReference>
<gene>
    <name evidence="3" type="ORF">SAMN02745716_1594</name>
</gene>
<accession>A0A1H6FU47</accession>
<sequence>MGRTAAAKSGQEGPPTVRPGKSEWPRRVTAPPGRRRARVLCNRAAGRYRLIEVDDDAGPRRPTPGQFYMLASAEGWLGDDGRPWLARPFSHVRSEPLAFLIDPVGPGSRRLAALQAGQGVHLVGPLGQGFRPPATGATALLVGGGIGIAPLGALAQRLGGACEALLGFKDALAAEAAALVAARRVALATDDGSLGHHGLVTDLLARRLEAGGAFELFACGPEPMLRAVAEAARAANVPAQLAFEAPMACGFGACFGCAFETQAGWMRLCLEGPVVDARDLP</sequence>
<dbReference type="PANTHER" id="PTHR43513">
    <property type="entry name" value="DIHYDROOROTATE DEHYDROGENASE B (NAD(+)), ELECTRON TRANSFER SUBUNIT"/>
    <property type="match status" value="1"/>
</dbReference>
<evidence type="ECO:0000313" key="4">
    <source>
        <dbReference type="Proteomes" id="UP000222056"/>
    </source>
</evidence>
<name>A0A1H6FU47_THEAL</name>
<dbReference type="InterPro" id="IPR019480">
    <property type="entry name" value="Dihydroorotate_DH_Fe-S-bd"/>
</dbReference>
<dbReference type="Gene3D" id="2.40.30.10">
    <property type="entry name" value="Translation factors"/>
    <property type="match status" value="1"/>
</dbReference>
<dbReference type="RefSeq" id="WP_143038659.1">
    <property type="nucleotide sequence ID" value="NZ_FNWJ01000002.1"/>
</dbReference>
<dbReference type="EMBL" id="FNWJ01000002">
    <property type="protein sequence ID" value="SEH14309.1"/>
    <property type="molecule type" value="Genomic_DNA"/>
</dbReference>
<dbReference type="InterPro" id="IPR037117">
    <property type="entry name" value="Dihydroorotate_DH_ele_sf"/>
</dbReference>